<dbReference type="EMBL" id="ML178823">
    <property type="protein sequence ID" value="TFL02258.1"/>
    <property type="molecule type" value="Genomic_DNA"/>
</dbReference>
<feature type="transmembrane region" description="Helical" evidence="6">
    <location>
        <begin position="329"/>
        <end position="348"/>
    </location>
</feature>
<feature type="transmembrane region" description="Helical" evidence="6">
    <location>
        <begin position="57"/>
        <end position="78"/>
    </location>
</feature>
<keyword evidence="5 6" id="KW-0472">Membrane</keyword>
<evidence type="ECO:0000313" key="8">
    <source>
        <dbReference type="Proteomes" id="UP000305067"/>
    </source>
</evidence>
<evidence type="ECO:0000256" key="4">
    <source>
        <dbReference type="ARBA" id="ARBA00022989"/>
    </source>
</evidence>
<keyword evidence="4 6" id="KW-1133">Transmembrane helix</keyword>
<reference evidence="7 8" key="1">
    <citation type="journal article" date="2019" name="Nat. Ecol. Evol.">
        <title>Megaphylogeny resolves global patterns of mushroom evolution.</title>
        <authorList>
            <person name="Varga T."/>
            <person name="Krizsan K."/>
            <person name="Foldi C."/>
            <person name="Dima B."/>
            <person name="Sanchez-Garcia M."/>
            <person name="Sanchez-Ramirez S."/>
            <person name="Szollosi G.J."/>
            <person name="Szarkandi J.G."/>
            <person name="Papp V."/>
            <person name="Albert L."/>
            <person name="Andreopoulos W."/>
            <person name="Angelini C."/>
            <person name="Antonin V."/>
            <person name="Barry K.W."/>
            <person name="Bougher N.L."/>
            <person name="Buchanan P."/>
            <person name="Buyck B."/>
            <person name="Bense V."/>
            <person name="Catcheside P."/>
            <person name="Chovatia M."/>
            <person name="Cooper J."/>
            <person name="Damon W."/>
            <person name="Desjardin D."/>
            <person name="Finy P."/>
            <person name="Geml J."/>
            <person name="Haridas S."/>
            <person name="Hughes K."/>
            <person name="Justo A."/>
            <person name="Karasinski D."/>
            <person name="Kautmanova I."/>
            <person name="Kiss B."/>
            <person name="Kocsube S."/>
            <person name="Kotiranta H."/>
            <person name="LaButti K.M."/>
            <person name="Lechner B.E."/>
            <person name="Liimatainen K."/>
            <person name="Lipzen A."/>
            <person name="Lukacs Z."/>
            <person name="Mihaltcheva S."/>
            <person name="Morgado L.N."/>
            <person name="Niskanen T."/>
            <person name="Noordeloos M.E."/>
            <person name="Ohm R.A."/>
            <person name="Ortiz-Santana B."/>
            <person name="Ovrebo C."/>
            <person name="Racz N."/>
            <person name="Riley R."/>
            <person name="Savchenko A."/>
            <person name="Shiryaev A."/>
            <person name="Soop K."/>
            <person name="Spirin V."/>
            <person name="Szebenyi C."/>
            <person name="Tomsovsky M."/>
            <person name="Tulloss R.E."/>
            <person name="Uehling J."/>
            <person name="Grigoriev I.V."/>
            <person name="Vagvolgyi C."/>
            <person name="Papp T."/>
            <person name="Martin F.M."/>
            <person name="Miettinen O."/>
            <person name="Hibbett D.S."/>
            <person name="Nagy L.G."/>
        </authorList>
    </citation>
    <scope>NUCLEOTIDE SEQUENCE [LARGE SCALE GENOMIC DNA]</scope>
    <source>
        <strain evidence="7 8">CBS 309.79</strain>
    </source>
</reference>
<keyword evidence="3 6" id="KW-0812">Transmembrane</keyword>
<sequence length="510" mass="54115">MTHTGGNLLEEDLPRVLVLSSPDRYSVVDASSLQDTKTKDDASLAQLGHKSEFKRGFSMFETIAFAFSIMGVVASVSSSLEFPLVAGGHFGMVFGWLIPSLFVMTVAWSMAELTSSMPTSAGLYYFAAKLAPERHSALFSWITAWANITGQVFLVCSIDYTCVQMISTATYVGSDGSVELPPSAIYGILVAILLVHGVVCSAATRVLLAPPSLPSFVCKRNEATTRDAILLFENNTGWSNNGWGFLLAFTAPMWTLTGYDSAVHIAEEVSGASVVAPIAILASVRGTASLGLLLMIAASFATASIPALLASPLPMPMGQLFLDALGKNGMLAIWGFIICVQARFSCSLDNALPGSRKWKQMSPSTGTPVNSVWFVMGSSMLIGLLGFFEAAFASMAGASVTGLYTSYAIPIALRITSGKKQFVPGPFSLGRWATPIGTIATAWVLFICVILVFPGGAEPTAASMNYSVIIIMGVFAFASASWVFSARRWFHGPVKTIGSAAASEIEVEKL</sequence>
<evidence type="ECO:0000256" key="2">
    <source>
        <dbReference type="ARBA" id="ARBA00022448"/>
    </source>
</evidence>
<dbReference type="GO" id="GO:0016020">
    <property type="term" value="C:membrane"/>
    <property type="evidence" value="ECO:0007669"/>
    <property type="project" value="UniProtKB-SubCell"/>
</dbReference>
<organism evidence="7 8">
    <name type="scientific">Pterulicium gracile</name>
    <dbReference type="NCBI Taxonomy" id="1884261"/>
    <lineage>
        <taxon>Eukaryota</taxon>
        <taxon>Fungi</taxon>
        <taxon>Dikarya</taxon>
        <taxon>Basidiomycota</taxon>
        <taxon>Agaricomycotina</taxon>
        <taxon>Agaricomycetes</taxon>
        <taxon>Agaricomycetidae</taxon>
        <taxon>Agaricales</taxon>
        <taxon>Pleurotineae</taxon>
        <taxon>Pterulaceae</taxon>
        <taxon>Pterulicium</taxon>
    </lineage>
</organism>
<dbReference type="PANTHER" id="PTHR45649">
    <property type="entry name" value="AMINO-ACID PERMEASE BAT1"/>
    <property type="match status" value="1"/>
</dbReference>
<proteinExistence type="predicted"/>
<dbReference type="PIRSF" id="PIRSF006060">
    <property type="entry name" value="AA_transporter"/>
    <property type="match status" value="1"/>
</dbReference>
<feature type="transmembrane region" description="Helical" evidence="6">
    <location>
        <begin position="394"/>
        <end position="413"/>
    </location>
</feature>
<feature type="transmembrane region" description="Helical" evidence="6">
    <location>
        <begin position="290"/>
        <end position="309"/>
    </location>
</feature>
<gene>
    <name evidence="7" type="ORF">BDV98DRAFT_592722</name>
</gene>
<dbReference type="Proteomes" id="UP000305067">
    <property type="component" value="Unassembled WGS sequence"/>
</dbReference>
<dbReference type="GO" id="GO:0022857">
    <property type="term" value="F:transmembrane transporter activity"/>
    <property type="evidence" value="ECO:0007669"/>
    <property type="project" value="InterPro"/>
</dbReference>
<feature type="transmembrane region" description="Helical" evidence="6">
    <location>
        <begin position="466"/>
        <end position="485"/>
    </location>
</feature>
<dbReference type="STRING" id="1884261.A0A5C3QLN8"/>
<keyword evidence="2" id="KW-0813">Transport</keyword>
<evidence type="ECO:0000256" key="1">
    <source>
        <dbReference type="ARBA" id="ARBA00004141"/>
    </source>
</evidence>
<dbReference type="OrthoDB" id="4476201at2759"/>
<evidence type="ECO:0000256" key="6">
    <source>
        <dbReference type="SAM" id="Phobius"/>
    </source>
</evidence>
<accession>A0A5C3QLN8</accession>
<keyword evidence="8" id="KW-1185">Reference proteome</keyword>
<comment type="subcellular location">
    <subcellularLocation>
        <location evidence="1">Membrane</location>
        <topology evidence="1">Multi-pass membrane protein</topology>
    </subcellularLocation>
</comment>
<evidence type="ECO:0000256" key="3">
    <source>
        <dbReference type="ARBA" id="ARBA00022692"/>
    </source>
</evidence>
<dbReference type="Gene3D" id="1.20.1740.10">
    <property type="entry name" value="Amino acid/polyamine transporter I"/>
    <property type="match status" value="1"/>
</dbReference>
<feature type="transmembrane region" description="Helical" evidence="6">
    <location>
        <begin position="369"/>
        <end position="388"/>
    </location>
</feature>
<dbReference type="InterPro" id="IPR002293">
    <property type="entry name" value="AA/rel_permease1"/>
</dbReference>
<dbReference type="PANTHER" id="PTHR45649:SF6">
    <property type="entry name" value="GABA-SPECIFIC PERMEASE"/>
    <property type="match status" value="1"/>
</dbReference>
<dbReference type="Pfam" id="PF13520">
    <property type="entry name" value="AA_permease_2"/>
    <property type="match status" value="2"/>
</dbReference>
<protein>
    <submittedName>
        <fullName evidence="7">Amino acid permease-domain-containing protein</fullName>
    </submittedName>
</protein>
<feature type="transmembrane region" description="Helical" evidence="6">
    <location>
        <begin position="184"/>
        <end position="208"/>
    </location>
</feature>
<name>A0A5C3QLN8_9AGAR</name>
<evidence type="ECO:0000313" key="7">
    <source>
        <dbReference type="EMBL" id="TFL02258.1"/>
    </source>
</evidence>
<feature type="transmembrane region" description="Helical" evidence="6">
    <location>
        <begin position="90"/>
        <end position="111"/>
    </location>
</feature>
<dbReference type="AlphaFoldDB" id="A0A5C3QLN8"/>
<evidence type="ECO:0000256" key="5">
    <source>
        <dbReference type="ARBA" id="ARBA00023136"/>
    </source>
</evidence>
<feature type="transmembrane region" description="Helical" evidence="6">
    <location>
        <begin position="433"/>
        <end position="454"/>
    </location>
</feature>